<evidence type="ECO:0000256" key="7">
    <source>
        <dbReference type="HAMAP-Rule" id="MF_00090"/>
    </source>
</evidence>
<evidence type="ECO:0000256" key="5">
    <source>
        <dbReference type="ARBA" id="ARBA00022679"/>
    </source>
</evidence>
<evidence type="ECO:0000313" key="8">
    <source>
        <dbReference type="EMBL" id="CCE22061.1"/>
    </source>
</evidence>
<evidence type="ECO:0000256" key="6">
    <source>
        <dbReference type="ARBA" id="ARBA00022691"/>
    </source>
</evidence>
<dbReference type="HAMAP" id="MF_00090">
    <property type="entry name" value="PIMT"/>
    <property type="match status" value="1"/>
</dbReference>
<evidence type="ECO:0000313" key="9">
    <source>
        <dbReference type="Proteomes" id="UP000008315"/>
    </source>
</evidence>
<keyword evidence="4 7" id="KW-0489">Methyltransferase</keyword>
<dbReference type="PANTHER" id="PTHR11579:SF0">
    <property type="entry name" value="PROTEIN-L-ISOASPARTATE(D-ASPARTATE) O-METHYLTRANSFERASE"/>
    <property type="match status" value="1"/>
</dbReference>
<comment type="catalytic activity">
    <reaction evidence="7">
        <text>[protein]-L-isoaspartate + S-adenosyl-L-methionine = [protein]-L-isoaspartate alpha-methyl ester + S-adenosyl-L-homocysteine</text>
        <dbReference type="Rhea" id="RHEA:12705"/>
        <dbReference type="Rhea" id="RHEA-COMP:12143"/>
        <dbReference type="Rhea" id="RHEA-COMP:12144"/>
        <dbReference type="ChEBI" id="CHEBI:57856"/>
        <dbReference type="ChEBI" id="CHEBI:59789"/>
        <dbReference type="ChEBI" id="CHEBI:90596"/>
        <dbReference type="ChEBI" id="CHEBI:90598"/>
        <dbReference type="EC" id="2.1.1.77"/>
    </reaction>
</comment>
<accession>G4SXK6</accession>
<comment type="subcellular location">
    <subcellularLocation>
        <location evidence="1 7">Cytoplasm</location>
    </subcellularLocation>
</comment>
<dbReference type="GO" id="GO:0030091">
    <property type="term" value="P:protein repair"/>
    <property type="evidence" value="ECO:0007669"/>
    <property type="project" value="UniProtKB-UniRule"/>
</dbReference>
<sequence length="228" mass="25410">MKENIQQMLDDIEAEVRLTRHYIGKNALEERVIDAMREVPRHLFVPEESRHYAYANGPVSIGLGQTISQPYIVALMTDLLAPKPSDTILEIGTGSGYQAAILSRLVKQVYTVEIVETLADKARERLAVYGYHNIEVRSGDGYMGWPEHGPYEGIVVTAAAPHVPQPLIDQLRNGARLVIPVGLPFSYQELLVIEKDSQGQIDSRTVLGVSFVPFTGKHMESAHHQWSP</sequence>
<dbReference type="HOGENOM" id="CLU_055432_2_0_6"/>
<gene>
    <name evidence="7 8" type="primary">pcm</name>
    <name evidence="8" type="ordered locus">MEALZ_0361</name>
</gene>
<organism evidence="8 9">
    <name type="scientific">Methylotuvimicrobium alcaliphilum (strain DSM 19304 / NCIMB 14124 / VKM B-2133 / 20Z)</name>
    <name type="common">Methylomicrobium alcaliphilum</name>
    <dbReference type="NCBI Taxonomy" id="1091494"/>
    <lineage>
        <taxon>Bacteria</taxon>
        <taxon>Pseudomonadati</taxon>
        <taxon>Pseudomonadota</taxon>
        <taxon>Gammaproteobacteria</taxon>
        <taxon>Methylococcales</taxon>
        <taxon>Methylococcaceae</taxon>
        <taxon>Methylotuvimicrobium</taxon>
    </lineage>
</organism>
<dbReference type="EC" id="2.1.1.77" evidence="7"/>
<keyword evidence="9" id="KW-1185">Reference proteome</keyword>
<dbReference type="PROSITE" id="PS01279">
    <property type="entry name" value="PCMT"/>
    <property type="match status" value="1"/>
</dbReference>
<dbReference type="GO" id="GO:0004719">
    <property type="term" value="F:protein-L-isoaspartate (D-aspartate) O-methyltransferase activity"/>
    <property type="evidence" value="ECO:0007669"/>
    <property type="project" value="UniProtKB-UniRule"/>
</dbReference>
<dbReference type="NCBIfam" id="TIGR00080">
    <property type="entry name" value="pimt"/>
    <property type="match status" value="1"/>
</dbReference>
<evidence type="ECO:0000256" key="2">
    <source>
        <dbReference type="ARBA" id="ARBA00005369"/>
    </source>
</evidence>
<dbReference type="EMBL" id="FO082060">
    <property type="protein sequence ID" value="CCE22061.1"/>
    <property type="molecule type" value="Genomic_DNA"/>
</dbReference>
<protein>
    <recommendedName>
        <fullName evidence="7">Protein-L-isoaspartate O-methyltransferase</fullName>
        <ecNumber evidence="7">2.1.1.77</ecNumber>
    </recommendedName>
    <alternativeName>
        <fullName evidence="7">L-isoaspartyl protein carboxyl methyltransferase</fullName>
    </alternativeName>
    <alternativeName>
        <fullName evidence="7">Protein L-isoaspartyl methyltransferase</fullName>
    </alternativeName>
    <alternativeName>
        <fullName evidence="7">Protein-beta-aspartate methyltransferase</fullName>
        <shortName evidence="7">PIMT</shortName>
    </alternativeName>
</protein>
<dbReference type="RefSeq" id="WP_014146870.1">
    <property type="nucleotide sequence ID" value="NC_016112.1"/>
</dbReference>
<feature type="active site" evidence="7">
    <location>
        <position position="68"/>
    </location>
</feature>
<dbReference type="GO" id="GO:0005737">
    <property type="term" value="C:cytoplasm"/>
    <property type="evidence" value="ECO:0007669"/>
    <property type="project" value="UniProtKB-SubCell"/>
</dbReference>
<reference evidence="8 9" key="1">
    <citation type="journal article" date="2012" name="J. Bacteriol.">
        <title>Genome sequence of the haloalkaliphilic methanotrophic bacterium Methylomicrobium alcaliphilum 20Z.</title>
        <authorList>
            <person name="Vuilleumier S."/>
            <person name="Khmelenina V.N."/>
            <person name="Bringel F."/>
            <person name="Reshetnikov A.S."/>
            <person name="Lajus A."/>
            <person name="Mangenot S."/>
            <person name="Rouy Z."/>
            <person name="Op den Camp H.J."/>
            <person name="Jetten M.S."/>
            <person name="Dispirito A.A."/>
            <person name="Dunfield P."/>
            <person name="Klotz M.G."/>
            <person name="Semrau J.D."/>
            <person name="Stein L.Y."/>
            <person name="Barbe V."/>
            <person name="Medigue C."/>
            <person name="Trotsenko Y.A."/>
            <person name="Kalyuzhnaya M.G."/>
        </authorList>
    </citation>
    <scope>NUCLEOTIDE SEQUENCE [LARGE SCALE GENOMIC DNA]</scope>
    <source>
        <strain evidence="9">DSM 19304 / NCIMB 14124 / VKM B-2133 / 20Z</strain>
    </source>
</reference>
<dbReference type="KEGG" id="mah:MEALZ_0361"/>
<evidence type="ECO:0000256" key="1">
    <source>
        <dbReference type="ARBA" id="ARBA00004496"/>
    </source>
</evidence>
<dbReference type="SUPFAM" id="SSF53335">
    <property type="entry name" value="S-adenosyl-L-methionine-dependent methyltransferases"/>
    <property type="match status" value="1"/>
</dbReference>
<dbReference type="AlphaFoldDB" id="G4SXK6"/>
<comment type="function">
    <text evidence="7">Catalyzes the methyl esterification of L-isoaspartyl residues in peptides and proteins that result from spontaneous decomposition of normal L-aspartyl and L-asparaginyl residues. It plays a role in the repair and/or degradation of damaged proteins.</text>
</comment>
<dbReference type="CDD" id="cd02440">
    <property type="entry name" value="AdoMet_MTases"/>
    <property type="match status" value="1"/>
</dbReference>
<dbReference type="PATRIC" id="fig|271065.3.peg.373"/>
<name>G4SXK6_META2</name>
<dbReference type="InterPro" id="IPR000682">
    <property type="entry name" value="PCMT"/>
</dbReference>
<dbReference type="Proteomes" id="UP000008315">
    <property type="component" value="Chromosome"/>
</dbReference>
<dbReference type="Gene3D" id="3.40.50.150">
    <property type="entry name" value="Vaccinia Virus protein VP39"/>
    <property type="match status" value="1"/>
</dbReference>
<dbReference type="InterPro" id="IPR029063">
    <property type="entry name" value="SAM-dependent_MTases_sf"/>
</dbReference>
<proteinExistence type="inferred from homology"/>
<dbReference type="PANTHER" id="PTHR11579">
    <property type="entry name" value="PROTEIN-L-ISOASPARTATE O-METHYLTRANSFERASE"/>
    <property type="match status" value="1"/>
</dbReference>
<dbReference type="Pfam" id="PF01135">
    <property type="entry name" value="PCMT"/>
    <property type="match status" value="1"/>
</dbReference>
<dbReference type="NCBIfam" id="NF001453">
    <property type="entry name" value="PRK00312.1"/>
    <property type="match status" value="1"/>
</dbReference>
<dbReference type="GO" id="GO:0032259">
    <property type="term" value="P:methylation"/>
    <property type="evidence" value="ECO:0007669"/>
    <property type="project" value="UniProtKB-KW"/>
</dbReference>
<evidence type="ECO:0000256" key="4">
    <source>
        <dbReference type="ARBA" id="ARBA00022603"/>
    </source>
</evidence>
<keyword evidence="3 7" id="KW-0963">Cytoplasm</keyword>
<comment type="similarity">
    <text evidence="2 7">Belongs to the methyltransferase superfamily. L-isoaspartyl/D-aspartyl protein methyltransferase family.</text>
</comment>
<dbReference type="STRING" id="1091494.MEALZ_0361"/>
<keyword evidence="5 7" id="KW-0808">Transferase</keyword>
<evidence type="ECO:0000256" key="3">
    <source>
        <dbReference type="ARBA" id="ARBA00022490"/>
    </source>
</evidence>
<dbReference type="FunFam" id="3.40.50.150:FF:000010">
    <property type="entry name" value="Protein-L-isoaspartate O-methyltransferase"/>
    <property type="match status" value="1"/>
</dbReference>
<keyword evidence="6 7" id="KW-0949">S-adenosyl-L-methionine</keyword>